<evidence type="ECO:0000256" key="3">
    <source>
        <dbReference type="ARBA" id="ARBA00022692"/>
    </source>
</evidence>
<feature type="transmembrane region" description="Helical" evidence="6">
    <location>
        <begin position="113"/>
        <end position="133"/>
    </location>
</feature>
<dbReference type="InterPro" id="IPR002797">
    <property type="entry name" value="Polysacc_synth"/>
</dbReference>
<evidence type="ECO:0000256" key="1">
    <source>
        <dbReference type="ARBA" id="ARBA00004651"/>
    </source>
</evidence>
<protein>
    <submittedName>
        <fullName evidence="7">O-antigen/teichoic acid export membrane protein</fullName>
    </submittedName>
</protein>
<dbReference type="PANTHER" id="PTHR30250">
    <property type="entry name" value="PST FAMILY PREDICTED COLANIC ACID TRANSPORTER"/>
    <property type="match status" value="1"/>
</dbReference>
<feature type="transmembrane region" description="Helical" evidence="6">
    <location>
        <begin position="336"/>
        <end position="356"/>
    </location>
</feature>
<dbReference type="Pfam" id="PF01943">
    <property type="entry name" value="Polysacc_synt"/>
    <property type="match status" value="1"/>
</dbReference>
<feature type="transmembrane region" description="Helical" evidence="6">
    <location>
        <begin position="257"/>
        <end position="279"/>
    </location>
</feature>
<evidence type="ECO:0000313" key="8">
    <source>
        <dbReference type="Proteomes" id="UP000545493"/>
    </source>
</evidence>
<dbReference type="Proteomes" id="UP000545493">
    <property type="component" value="Unassembled WGS sequence"/>
</dbReference>
<feature type="transmembrane region" description="Helical" evidence="6">
    <location>
        <begin position="80"/>
        <end position="101"/>
    </location>
</feature>
<evidence type="ECO:0000256" key="4">
    <source>
        <dbReference type="ARBA" id="ARBA00022989"/>
    </source>
</evidence>
<comment type="subcellular location">
    <subcellularLocation>
        <location evidence="1">Cell membrane</location>
        <topology evidence="1">Multi-pass membrane protein</topology>
    </subcellularLocation>
</comment>
<accession>A0A7X5UNZ9</accession>
<feature type="transmembrane region" description="Helical" evidence="6">
    <location>
        <begin position="12"/>
        <end position="33"/>
    </location>
</feature>
<dbReference type="InterPro" id="IPR050833">
    <property type="entry name" value="Poly_Biosynth_Transport"/>
</dbReference>
<feature type="transmembrane region" description="Helical" evidence="6">
    <location>
        <begin position="391"/>
        <end position="409"/>
    </location>
</feature>
<reference evidence="7 8" key="1">
    <citation type="submission" date="2020-03" db="EMBL/GenBank/DDBJ databases">
        <title>Sequencing the genomes of 1000 actinobacteria strains.</title>
        <authorList>
            <person name="Klenk H.-P."/>
        </authorList>
    </citation>
    <scope>NUCLEOTIDE SEQUENCE [LARGE SCALE GENOMIC DNA]</scope>
    <source>
        <strain evidence="7 8">DSM 45685</strain>
    </source>
</reference>
<dbReference type="PANTHER" id="PTHR30250:SF11">
    <property type="entry name" value="O-ANTIGEN TRANSPORTER-RELATED"/>
    <property type="match status" value="1"/>
</dbReference>
<evidence type="ECO:0000256" key="5">
    <source>
        <dbReference type="ARBA" id="ARBA00023136"/>
    </source>
</evidence>
<proteinExistence type="predicted"/>
<keyword evidence="8" id="KW-1185">Reference proteome</keyword>
<sequence length="433" mass="46461">MRLLHDPGVRTILFSTVLGAAGVVSGILVARSLTPSGRGSLAALTEPAFLMMAVAGVGLDDALTRSVAVDRTSPAMVRGLAFRWSIPYGLAVAVLISMIQVNFVVSPDLHPEAIAIALLAPFFLVTRFISGILNGFGKTTAWNLARIAANSSYSLLIVGLYVLGALTLRAAVVCWIMCYLISALTATWLMYSATSSADPQPTLARSETTRTVSTPRLRELLKFGWKVNIGKISSQLNQRIDQTVLAFLVTPAELGKYAVAATLSLSPGVLMLGYSAYAFGNCSRQHDPLRRRAVARTHMRIGFLLTAAIYLPLILYSPELLTLAFGRDYASESSLVQLLCLGAAFFFGAQTTIAALNAMGYPGTSARWQFFGLIITVLGLLFLVPKYGIEGAAWTSVGAYVLYAASLFISSVLKLQQRHAGVVHASQQKEEST</sequence>
<evidence type="ECO:0000256" key="6">
    <source>
        <dbReference type="SAM" id="Phobius"/>
    </source>
</evidence>
<evidence type="ECO:0000313" key="7">
    <source>
        <dbReference type="EMBL" id="NIJ11446.1"/>
    </source>
</evidence>
<comment type="caution">
    <text evidence="7">The sequence shown here is derived from an EMBL/GenBank/DDBJ whole genome shotgun (WGS) entry which is preliminary data.</text>
</comment>
<keyword evidence="5 6" id="KW-0472">Membrane</keyword>
<dbReference type="AlphaFoldDB" id="A0A7X5UNZ9"/>
<dbReference type="RefSeq" id="WP_167168785.1">
    <property type="nucleotide sequence ID" value="NZ_JAAOYM010000001.1"/>
</dbReference>
<feature type="transmembrane region" description="Helical" evidence="6">
    <location>
        <begin position="299"/>
        <end position="316"/>
    </location>
</feature>
<feature type="transmembrane region" description="Helical" evidence="6">
    <location>
        <begin position="368"/>
        <end position="385"/>
    </location>
</feature>
<evidence type="ECO:0000256" key="2">
    <source>
        <dbReference type="ARBA" id="ARBA00022475"/>
    </source>
</evidence>
<organism evidence="7 8">
    <name type="scientific">Saccharomonospora amisosensis</name>
    <dbReference type="NCBI Taxonomy" id="1128677"/>
    <lineage>
        <taxon>Bacteria</taxon>
        <taxon>Bacillati</taxon>
        <taxon>Actinomycetota</taxon>
        <taxon>Actinomycetes</taxon>
        <taxon>Pseudonocardiales</taxon>
        <taxon>Pseudonocardiaceae</taxon>
        <taxon>Saccharomonospora</taxon>
    </lineage>
</organism>
<name>A0A7X5UNZ9_9PSEU</name>
<keyword evidence="2" id="KW-1003">Cell membrane</keyword>
<gene>
    <name evidence="7" type="ORF">FHU38_001790</name>
</gene>
<dbReference type="EMBL" id="JAAOYM010000001">
    <property type="protein sequence ID" value="NIJ11446.1"/>
    <property type="molecule type" value="Genomic_DNA"/>
</dbReference>
<feature type="transmembrane region" description="Helical" evidence="6">
    <location>
        <begin position="153"/>
        <end position="182"/>
    </location>
</feature>
<keyword evidence="4 6" id="KW-1133">Transmembrane helix</keyword>
<dbReference type="GO" id="GO:0005886">
    <property type="term" value="C:plasma membrane"/>
    <property type="evidence" value="ECO:0007669"/>
    <property type="project" value="UniProtKB-SubCell"/>
</dbReference>
<keyword evidence="3 6" id="KW-0812">Transmembrane</keyword>